<comment type="caution">
    <text evidence="2">The sequence shown here is derived from an EMBL/GenBank/DDBJ whole genome shotgun (WGS) entry which is preliminary data.</text>
</comment>
<reference evidence="3" key="1">
    <citation type="journal article" date="2019" name="Int. J. Syst. Evol. Microbiol.">
        <title>The Global Catalogue of Microorganisms (GCM) 10K type strain sequencing project: providing services to taxonomists for standard genome sequencing and annotation.</title>
        <authorList>
            <consortium name="The Broad Institute Genomics Platform"/>
            <consortium name="The Broad Institute Genome Sequencing Center for Infectious Disease"/>
            <person name="Wu L."/>
            <person name="Ma J."/>
        </authorList>
    </citation>
    <scope>NUCLEOTIDE SEQUENCE [LARGE SCALE GENOMIC DNA]</scope>
    <source>
        <strain evidence="3">JCM 18302</strain>
    </source>
</reference>
<name>A0ABP9NP18_9PSEU</name>
<dbReference type="RefSeq" id="WP_345607717.1">
    <property type="nucleotide sequence ID" value="NZ_BAABJO010000020.1"/>
</dbReference>
<evidence type="ECO:0000313" key="3">
    <source>
        <dbReference type="Proteomes" id="UP001500804"/>
    </source>
</evidence>
<accession>A0ABP9NP18</accession>
<evidence type="ECO:0000313" key="2">
    <source>
        <dbReference type="EMBL" id="GAA5129356.1"/>
    </source>
</evidence>
<keyword evidence="1" id="KW-1133">Transmembrane helix</keyword>
<dbReference type="EMBL" id="BAABJO010000020">
    <property type="protein sequence ID" value="GAA5129356.1"/>
    <property type="molecule type" value="Genomic_DNA"/>
</dbReference>
<proteinExistence type="predicted"/>
<feature type="transmembrane region" description="Helical" evidence="1">
    <location>
        <begin position="47"/>
        <end position="65"/>
    </location>
</feature>
<dbReference type="Proteomes" id="UP001500804">
    <property type="component" value="Unassembled WGS sequence"/>
</dbReference>
<feature type="transmembrane region" description="Helical" evidence="1">
    <location>
        <begin position="85"/>
        <end position="103"/>
    </location>
</feature>
<gene>
    <name evidence="2" type="ORF">GCM10023320_49690</name>
</gene>
<evidence type="ECO:0000256" key="1">
    <source>
        <dbReference type="SAM" id="Phobius"/>
    </source>
</evidence>
<keyword evidence="1" id="KW-0812">Transmembrane</keyword>
<keyword evidence="3" id="KW-1185">Reference proteome</keyword>
<sequence length="264" mass="28694">MMIFDDERRVRARLRRARGFLAAAWFVHGTTLVIAALAVVTGVVRPLPLALAVVVFAAVPLGALIRWERTEPSARRPAGWVRRAVGVALPHQVGFGLAAATLWERQVPVGLAWLVFAAVPMSVELTAVALASRAMRRPLTADLGRMEVEVLAKIRSSDSRIPAMFSNDDVVITDKALVITVRPDLTWKFVETIDLADIAEIDVRPATAGERWLVTEDGRVYATPPGNVVRVVHRSGVRSIPVEDPSGFASVLGARIDVFREAAA</sequence>
<keyword evidence="1" id="KW-0472">Membrane</keyword>
<feature type="transmembrane region" description="Helical" evidence="1">
    <location>
        <begin position="20"/>
        <end position="41"/>
    </location>
</feature>
<feature type="transmembrane region" description="Helical" evidence="1">
    <location>
        <begin position="109"/>
        <end position="131"/>
    </location>
</feature>
<protein>
    <submittedName>
        <fullName evidence="2">Uncharacterized protein</fullName>
    </submittedName>
</protein>
<organism evidence="2 3">
    <name type="scientific">Pseudonocardia adelaidensis</name>
    <dbReference type="NCBI Taxonomy" id="648754"/>
    <lineage>
        <taxon>Bacteria</taxon>
        <taxon>Bacillati</taxon>
        <taxon>Actinomycetota</taxon>
        <taxon>Actinomycetes</taxon>
        <taxon>Pseudonocardiales</taxon>
        <taxon>Pseudonocardiaceae</taxon>
        <taxon>Pseudonocardia</taxon>
    </lineage>
</organism>